<keyword evidence="4 8" id="KW-0812">Transmembrane</keyword>
<comment type="caution">
    <text evidence="10">The sequence shown here is derived from an EMBL/GenBank/DDBJ whole genome shotgun (WGS) entry which is preliminary data.</text>
</comment>
<dbReference type="GO" id="GO:0016020">
    <property type="term" value="C:membrane"/>
    <property type="evidence" value="ECO:0007669"/>
    <property type="project" value="UniProtKB-SubCell"/>
</dbReference>
<dbReference type="InterPro" id="IPR003663">
    <property type="entry name" value="Sugar/inositol_transpt"/>
</dbReference>
<evidence type="ECO:0000256" key="8">
    <source>
        <dbReference type="SAM" id="Phobius"/>
    </source>
</evidence>
<dbReference type="AlphaFoldDB" id="A0A0B1PBV9"/>
<evidence type="ECO:0000256" key="3">
    <source>
        <dbReference type="ARBA" id="ARBA00022448"/>
    </source>
</evidence>
<evidence type="ECO:0000256" key="5">
    <source>
        <dbReference type="ARBA" id="ARBA00022989"/>
    </source>
</evidence>
<dbReference type="SUPFAM" id="SSF103473">
    <property type="entry name" value="MFS general substrate transporter"/>
    <property type="match status" value="1"/>
</dbReference>
<accession>A0A0B1PBV9</accession>
<feature type="transmembrane region" description="Helical" evidence="8">
    <location>
        <begin position="239"/>
        <end position="260"/>
    </location>
</feature>
<feature type="transmembrane region" description="Helical" evidence="8">
    <location>
        <begin position="334"/>
        <end position="353"/>
    </location>
</feature>
<dbReference type="Pfam" id="PF00083">
    <property type="entry name" value="Sugar_tr"/>
    <property type="match status" value="1"/>
</dbReference>
<dbReference type="PANTHER" id="PTHR48020:SF25">
    <property type="entry name" value="SUGAR TRANSPORTER, PUTATIVE (AFU_ORTHOLOGUE AFUA_7G05830)-RELATED"/>
    <property type="match status" value="1"/>
</dbReference>
<dbReference type="Proteomes" id="UP000030854">
    <property type="component" value="Unassembled WGS sequence"/>
</dbReference>
<evidence type="ECO:0000313" key="11">
    <source>
        <dbReference type="Proteomes" id="UP000030854"/>
    </source>
</evidence>
<keyword evidence="11" id="KW-1185">Reference proteome</keyword>
<dbReference type="GO" id="GO:0015791">
    <property type="term" value="P:polyol transmembrane transport"/>
    <property type="evidence" value="ECO:0007669"/>
    <property type="project" value="UniProtKB-ARBA"/>
</dbReference>
<keyword evidence="5 8" id="KW-1133">Transmembrane helix</keyword>
<gene>
    <name evidence="10" type="ORF">EV44_g2033</name>
</gene>
<dbReference type="PRINTS" id="PR00171">
    <property type="entry name" value="SUGRTRNSPORT"/>
</dbReference>
<dbReference type="STRING" id="52586.A0A0B1PBV9"/>
<feature type="transmembrane region" description="Helical" evidence="8">
    <location>
        <begin position="460"/>
        <end position="479"/>
    </location>
</feature>
<keyword evidence="6 8" id="KW-0472">Membrane</keyword>
<comment type="subcellular location">
    <subcellularLocation>
        <location evidence="1">Membrane</location>
        <topology evidence="1">Multi-pass membrane protein</topology>
    </subcellularLocation>
</comment>
<protein>
    <submittedName>
        <fullName evidence="10">Putative mfs sugar</fullName>
    </submittedName>
</protein>
<evidence type="ECO:0000256" key="7">
    <source>
        <dbReference type="SAM" id="MobiDB-lite"/>
    </source>
</evidence>
<proteinExistence type="inferred from homology"/>
<dbReference type="InterPro" id="IPR036259">
    <property type="entry name" value="MFS_trans_sf"/>
</dbReference>
<evidence type="ECO:0000256" key="2">
    <source>
        <dbReference type="ARBA" id="ARBA00010992"/>
    </source>
</evidence>
<feature type="transmembrane region" description="Helical" evidence="8">
    <location>
        <begin position="155"/>
        <end position="174"/>
    </location>
</feature>
<feature type="compositionally biased region" description="Basic and acidic residues" evidence="7">
    <location>
        <begin position="1"/>
        <end position="18"/>
    </location>
</feature>
<feature type="transmembrane region" description="Helical" evidence="8">
    <location>
        <begin position="583"/>
        <end position="602"/>
    </location>
</feature>
<feature type="region of interest" description="Disordered" evidence="7">
    <location>
        <begin position="651"/>
        <end position="680"/>
    </location>
</feature>
<evidence type="ECO:0000256" key="4">
    <source>
        <dbReference type="ARBA" id="ARBA00022692"/>
    </source>
</evidence>
<dbReference type="EMBL" id="JNVN01000285">
    <property type="protein sequence ID" value="KHJ35733.1"/>
    <property type="molecule type" value="Genomic_DNA"/>
</dbReference>
<dbReference type="PANTHER" id="PTHR48020">
    <property type="entry name" value="PROTON MYO-INOSITOL COTRANSPORTER"/>
    <property type="match status" value="1"/>
</dbReference>
<dbReference type="FunFam" id="1.20.1250.20:FF:000100">
    <property type="entry name" value="MFS sugar transporter, putative"/>
    <property type="match status" value="1"/>
</dbReference>
<dbReference type="HOGENOM" id="CLU_001265_43_5_1"/>
<dbReference type="InterPro" id="IPR005828">
    <property type="entry name" value="MFS_sugar_transport-like"/>
</dbReference>
<dbReference type="InterPro" id="IPR050814">
    <property type="entry name" value="Myo-inositol_Transporter"/>
</dbReference>
<name>A0A0B1PBV9_UNCNE</name>
<feature type="transmembrane region" description="Helical" evidence="8">
    <location>
        <begin position="302"/>
        <end position="322"/>
    </location>
</feature>
<feature type="region of interest" description="Disordered" evidence="7">
    <location>
        <begin position="1"/>
        <end position="53"/>
    </location>
</feature>
<dbReference type="GO" id="GO:0022857">
    <property type="term" value="F:transmembrane transporter activity"/>
    <property type="evidence" value="ECO:0007669"/>
    <property type="project" value="InterPro"/>
</dbReference>
<feature type="transmembrane region" description="Helical" evidence="8">
    <location>
        <begin position="426"/>
        <end position="448"/>
    </location>
</feature>
<dbReference type="InterPro" id="IPR020846">
    <property type="entry name" value="MFS_dom"/>
</dbReference>
<feature type="transmembrane region" description="Helical" evidence="8">
    <location>
        <begin position="552"/>
        <end position="571"/>
    </location>
</feature>
<feature type="transmembrane region" description="Helical" evidence="8">
    <location>
        <begin position="486"/>
        <end position="506"/>
    </location>
</feature>
<sequence length="691" mass="77490">MSFELSDEKKTDRDDNQDQKISSSPPTPDAVTKVESQGRTALESYNDDLDGRTEVGQSPIKAVGGFGIRQEFLSLEHLRATINARLANPLAGFSQQQLTQKGLEFAMKHGMKGPEDVRAFKLGARLAQDFNAYRHIEELSAQEFNDIEHEFTHKWSLPWSLILVIVLCSFCAAVQGMDETVINGSHIFFAREFGIDNVKSSRDTWLLGLVNAAPYLCCATIGCWLTIPLNDWWGRKGTIIFACIVSAATCIWQSCTSTWWHMLIARFFLGIGIGPKSATSPMYAAECSPPSVRGALVMQWQLWTAFGLMSGLIADLCFYSVPDSSNIKGLNWRLMMASPCIPALVVICFGFLCPESPRWYMAKGRVANAYESMVQLRFNKVQAARDIFYIYILLEAEKTGVDLGQNKFKEMFTVPRNRRALQASEIVMFLQQFCGVNIIGYYSSAIFLRAGFSEISSLGASLGWGTINFLFSLPAIYTIDTYGRRTLLLMTLPLMSICMFFIGFSFWIEGPAQIACVALGIFLFVMCYSPGASAVPFTYSAEAYPLYIRAQGMSLATSTTWFFNFLLTVTWPSLLKDLKHQGAFAFYAVWNIIGFFAVLLFVPETKGKSLEELDNVFSVGSREHAAYGKNQLTHFFKKYILRKKVDTERLSFSSSQNEKPTKHLSNDMEMGATSSRLPPILGHPEQDYVWN</sequence>
<feature type="transmembrane region" description="Helical" evidence="8">
    <location>
        <begin position="512"/>
        <end position="531"/>
    </location>
</feature>
<organism evidence="10 11">
    <name type="scientific">Uncinula necator</name>
    <name type="common">Grape powdery mildew</name>
    <dbReference type="NCBI Taxonomy" id="52586"/>
    <lineage>
        <taxon>Eukaryota</taxon>
        <taxon>Fungi</taxon>
        <taxon>Dikarya</taxon>
        <taxon>Ascomycota</taxon>
        <taxon>Pezizomycotina</taxon>
        <taxon>Leotiomycetes</taxon>
        <taxon>Erysiphales</taxon>
        <taxon>Erysiphaceae</taxon>
        <taxon>Erysiphe</taxon>
    </lineage>
</organism>
<evidence type="ECO:0000313" key="10">
    <source>
        <dbReference type="EMBL" id="KHJ35733.1"/>
    </source>
</evidence>
<keyword evidence="3" id="KW-0813">Transport</keyword>
<reference evidence="10 11" key="1">
    <citation type="journal article" date="2014" name="BMC Genomics">
        <title>Adaptive genomic structural variation in the grape powdery mildew pathogen, Erysiphe necator.</title>
        <authorList>
            <person name="Jones L."/>
            <person name="Riaz S."/>
            <person name="Morales-Cruz A."/>
            <person name="Amrine K.C."/>
            <person name="McGuire B."/>
            <person name="Gubler W.D."/>
            <person name="Walker M.A."/>
            <person name="Cantu D."/>
        </authorList>
    </citation>
    <scope>NUCLEOTIDE SEQUENCE [LARGE SCALE GENOMIC DNA]</scope>
    <source>
        <strain evidence="11">c</strain>
    </source>
</reference>
<evidence type="ECO:0000259" key="9">
    <source>
        <dbReference type="PROSITE" id="PS50850"/>
    </source>
</evidence>
<comment type="similarity">
    <text evidence="2">Belongs to the major facilitator superfamily. Sugar transporter (TC 2.A.1.1) family.</text>
</comment>
<feature type="transmembrane region" description="Helical" evidence="8">
    <location>
        <begin position="205"/>
        <end position="227"/>
    </location>
</feature>
<evidence type="ECO:0000256" key="6">
    <source>
        <dbReference type="ARBA" id="ARBA00023136"/>
    </source>
</evidence>
<feature type="domain" description="Major facilitator superfamily (MFS) profile" evidence="9">
    <location>
        <begin position="164"/>
        <end position="606"/>
    </location>
</feature>
<evidence type="ECO:0000256" key="1">
    <source>
        <dbReference type="ARBA" id="ARBA00004141"/>
    </source>
</evidence>
<dbReference type="Gene3D" id="1.20.1250.20">
    <property type="entry name" value="MFS general substrate transporter like domains"/>
    <property type="match status" value="2"/>
</dbReference>
<dbReference type="OMA" id="PRWYLTK"/>
<dbReference type="NCBIfam" id="TIGR00879">
    <property type="entry name" value="SP"/>
    <property type="match status" value="1"/>
</dbReference>
<dbReference type="GO" id="GO:0015798">
    <property type="term" value="P:myo-inositol transport"/>
    <property type="evidence" value="ECO:0007669"/>
    <property type="project" value="UniProtKB-ARBA"/>
</dbReference>
<dbReference type="PROSITE" id="PS50850">
    <property type="entry name" value="MFS"/>
    <property type="match status" value="1"/>
</dbReference>